<evidence type="ECO:0000259" key="2">
    <source>
        <dbReference type="Pfam" id="PF08729"/>
    </source>
</evidence>
<dbReference type="Proteomes" id="UP001059546">
    <property type="component" value="Chromosome IV"/>
</dbReference>
<accession>A0A9Q9F9E2</accession>
<proteinExistence type="predicted"/>
<gene>
    <name evidence="3" type="ORF">GPU96_04g07450</name>
</gene>
<reference evidence="3" key="1">
    <citation type="submission" date="2021-05" db="EMBL/GenBank/DDBJ databases">
        <title>Encephalitozoon hellem ATCC 50604 Complete Genome.</title>
        <authorList>
            <person name="Mascarenhas dos Santos A.C."/>
            <person name="Julian A.T."/>
            <person name="Pombert J.-F."/>
        </authorList>
    </citation>
    <scope>NUCLEOTIDE SEQUENCE</scope>
    <source>
        <strain evidence="3">ATCC 50604</strain>
    </source>
</reference>
<feature type="compositionally biased region" description="Basic and acidic residues" evidence="1">
    <location>
        <begin position="98"/>
        <end position="117"/>
    </location>
</feature>
<evidence type="ECO:0000313" key="3">
    <source>
        <dbReference type="EMBL" id="UTX43012.1"/>
    </source>
</evidence>
<dbReference type="AlphaFoldDB" id="A0A9Q9F9E2"/>
<feature type="region of interest" description="Disordered" evidence="1">
    <location>
        <begin position="309"/>
        <end position="330"/>
    </location>
</feature>
<feature type="compositionally biased region" description="Basic and acidic residues" evidence="1">
    <location>
        <begin position="309"/>
        <end position="323"/>
    </location>
</feature>
<name>A0A9Q9F9E2_ENCHE</name>
<feature type="region of interest" description="Disordered" evidence="1">
    <location>
        <begin position="87"/>
        <end position="130"/>
    </location>
</feature>
<evidence type="ECO:0000256" key="1">
    <source>
        <dbReference type="SAM" id="MobiDB-lite"/>
    </source>
</evidence>
<protein>
    <recommendedName>
        <fullName evidence="2">Hpc2-related domain-containing protein</fullName>
    </recommendedName>
</protein>
<dbReference type="InterPro" id="IPR014840">
    <property type="entry name" value="HRD"/>
</dbReference>
<evidence type="ECO:0000313" key="4">
    <source>
        <dbReference type="Proteomes" id="UP001059546"/>
    </source>
</evidence>
<organism evidence="3 4">
    <name type="scientific">Encephalitozoon hellem</name>
    <name type="common">Microsporidian parasite</name>
    <dbReference type="NCBI Taxonomy" id="27973"/>
    <lineage>
        <taxon>Eukaryota</taxon>
        <taxon>Fungi</taxon>
        <taxon>Fungi incertae sedis</taxon>
        <taxon>Microsporidia</taxon>
        <taxon>Unikaryonidae</taxon>
        <taxon>Encephalitozoon</taxon>
    </lineage>
</organism>
<feature type="domain" description="Hpc2-related" evidence="2">
    <location>
        <begin position="23"/>
        <end position="70"/>
    </location>
</feature>
<dbReference type="Pfam" id="PF08729">
    <property type="entry name" value="HUN"/>
    <property type="match status" value="1"/>
</dbReference>
<sequence length="330" mass="38256">MSPENEVTIRVNIMESKEIDLGKKEKLKKRRQRVDDYDYNDPLIEPFEGETQMVMIECSLEDFFVYKGELPYSAKKVLSVHKARERAKLAKSSSAGSPDKETSKRKREMKEKPKKLEAPTGKRRRGKIPKSDTKICDSLANLIKSEIEDLRNPEEFECNSVECYVSLKVLEEFQKEREADWSIPASDTLRKPTDEEMAEYLKRSESAMNETLNAISEEIRNYQLYSDDLSLFKGFQKEDFLLKTSKYFLLFIKISFMSQEGTSFNKARKEAYSNVLDLFPEACRNATQTQYYLAKYISQICKAKGFAEDDKKHDEGSRYHEASSDLDSAE</sequence>
<dbReference type="EMBL" id="CP075150">
    <property type="protein sequence ID" value="UTX43012.1"/>
    <property type="molecule type" value="Genomic_DNA"/>
</dbReference>